<sequence>MKYKVGNQMPCLSIGHKPDDQTLLWPDFSQDINTAPNWLLQIHAAMLVLEQERDHPGNVPKQYQEKWVMSAVLMELAHATWPHLKQVFLNQHNAEKDGGREQRKKKSLHMTQMCGAITDFCIKHNLDHIALPATLVYDDWVWEWYQSVHTRYMRKVAVNGKPGCRAGKHINLGHTSSLMLKVKPFNSMLDSNWLQTDLPRCPDCIHHPGLPAGLSLGIMQLIRPSIEPMM</sequence>
<dbReference type="EMBL" id="JH795866">
    <property type="protein sequence ID" value="EJU00755.1"/>
    <property type="molecule type" value="Genomic_DNA"/>
</dbReference>
<organism evidence="1 2">
    <name type="scientific">Dacryopinax primogenitus (strain DJM 731)</name>
    <name type="common">Brown rot fungus</name>
    <dbReference type="NCBI Taxonomy" id="1858805"/>
    <lineage>
        <taxon>Eukaryota</taxon>
        <taxon>Fungi</taxon>
        <taxon>Dikarya</taxon>
        <taxon>Basidiomycota</taxon>
        <taxon>Agaricomycotina</taxon>
        <taxon>Dacrymycetes</taxon>
        <taxon>Dacrymycetales</taxon>
        <taxon>Dacrymycetaceae</taxon>
        <taxon>Dacryopinax</taxon>
    </lineage>
</organism>
<name>M5FY73_DACPD</name>
<evidence type="ECO:0000313" key="1">
    <source>
        <dbReference type="EMBL" id="EJU00755.1"/>
    </source>
</evidence>
<dbReference type="OrthoDB" id="2959771at2759"/>
<dbReference type="AlphaFoldDB" id="M5FY73"/>
<dbReference type="RefSeq" id="XP_040627652.1">
    <property type="nucleotide sequence ID" value="XM_040771219.1"/>
</dbReference>
<gene>
    <name evidence="1" type="ORF">DACRYDRAFT_16686</name>
</gene>
<dbReference type="HOGENOM" id="CLU_1204727_0_0_1"/>
<dbReference type="Proteomes" id="UP000030653">
    <property type="component" value="Unassembled WGS sequence"/>
</dbReference>
<reference evidence="1 2" key="1">
    <citation type="journal article" date="2012" name="Science">
        <title>The Paleozoic origin of enzymatic lignin decomposition reconstructed from 31 fungal genomes.</title>
        <authorList>
            <person name="Floudas D."/>
            <person name="Binder M."/>
            <person name="Riley R."/>
            <person name="Barry K."/>
            <person name="Blanchette R.A."/>
            <person name="Henrissat B."/>
            <person name="Martinez A.T."/>
            <person name="Otillar R."/>
            <person name="Spatafora J.W."/>
            <person name="Yadav J.S."/>
            <person name="Aerts A."/>
            <person name="Benoit I."/>
            <person name="Boyd A."/>
            <person name="Carlson A."/>
            <person name="Copeland A."/>
            <person name="Coutinho P.M."/>
            <person name="de Vries R.P."/>
            <person name="Ferreira P."/>
            <person name="Findley K."/>
            <person name="Foster B."/>
            <person name="Gaskell J."/>
            <person name="Glotzer D."/>
            <person name="Gorecki P."/>
            <person name="Heitman J."/>
            <person name="Hesse C."/>
            <person name="Hori C."/>
            <person name="Igarashi K."/>
            <person name="Jurgens J.A."/>
            <person name="Kallen N."/>
            <person name="Kersten P."/>
            <person name="Kohler A."/>
            <person name="Kuees U."/>
            <person name="Kumar T.K.A."/>
            <person name="Kuo A."/>
            <person name="LaButti K."/>
            <person name="Larrondo L.F."/>
            <person name="Lindquist E."/>
            <person name="Ling A."/>
            <person name="Lombard V."/>
            <person name="Lucas S."/>
            <person name="Lundell T."/>
            <person name="Martin R."/>
            <person name="McLaughlin D.J."/>
            <person name="Morgenstern I."/>
            <person name="Morin E."/>
            <person name="Murat C."/>
            <person name="Nagy L.G."/>
            <person name="Nolan M."/>
            <person name="Ohm R.A."/>
            <person name="Patyshakuliyeva A."/>
            <person name="Rokas A."/>
            <person name="Ruiz-Duenas F.J."/>
            <person name="Sabat G."/>
            <person name="Salamov A."/>
            <person name="Samejima M."/>
            <person name="Schmutz J."/>
            <person name="Slot J.C."/>
            <person name="St John F."/>
            <person name="Stenlid J."/>
            <person name="Sun H."/>
            <person name="Sun S."/>
            <person name="Syed K."/>
            <person name="Tsang A."/>
            <person name="Wiebenga A."/>
            <person name="Young D."/>
            <person name="Pisabarro A."/>
            <person name="Eastwood D.C."/>
            <person name="Martin F."/>
            <person name="Cullen D."/>
            <person name="Grigoriev I.V."/>
            <person name="Hibbett D.S."/>
        </authorList>
    </citation>
    <scope>NUCLEOTIDE SEQUENCE [LARGE SCALE GENOMIC DNA]</scope>
    <source>
        <strain evidence="1 2">DJM-731 SS1</strain>
    </source>
</reference>
<proteinExistence type="predicted"/>
<evidence type="ECO:0000313" key="2">
    <source>
        <dbReference type="Proteomes" id="UP000030653"/>
    </source>
</evidence>
<keyword evidence="2" id="KW-1185">Reference proteome</keyword>
<accession>M5FY73</accession>
<dbReference type="GeneID" id="63686281"/>
<protein>
    <submittedName>
        <fullName evidence="1">Uncharacterized protein</fullName>
    </submittedName>
</protein>